<feature type="transmembrane region" description="Helical" evidence="1">
    <location>
        <begin position="20"/>
        <end position="43"/>
    </location>
</feature>
<dbReference type="AlphaFoldDB" id="A0AAV3W1F7"/>
<keyword evidence="1" id="KW-0472">Membrane</keyword>
<reference evidence="2 3" key="1">
    <citation type="submission" date="2019-06" db="EMBL/GenBank/DDBJ databases">
        <title>Draft genome sequence of Clostridium diolis DSM 15410.</title>
        <authorList>
            <person name="Kobayashi H."/>
            <person name="Tanizawa Y."/>
            <person name="Tohno M."/>
        </authorList>
    </citation>
    <scope>NUCLEOTIDE SEQUENCE [LARGE SCALE GENOMIC DNA]</scope>
    <source>
        <strain evidence="2 3">DSM 15410</strain>
    </source>
</reference>
<name>A0AAV3W1F7_9CLOT</name>
<gene>
    <name evidence="2" type="ORF">CDIOL_31530</name>
</gene>
<evidence type="ECO:0000256" key="1">
    <source>
        <dbReference type="SAM" id="Phobius"/>
    </source>
</evidence>
<keyword evidence="1" id="KW-0812">Transmembrane</keyword>
<keyword evidence="1" id="KW-1133">Transmembrane helix</keyword>
<organism evidence="2 3">
    <name type="scientific">Clostridium diolis</name>
    <dbReference type="NCBI Taxonomy" id="223919"/>
    <lineage>
        <taxon>Bacteria</taxon>
        <taxon>Bacillati</taxon>
        <taxon>Bacillota</taxon>
        <taxon>Clostridia</taxon>
        <taxon>Eubacteriales</taxon>
        <taxon>Clostridiaceae</taxon>
        <taxon>Clostridium</taxon>
    </lineage>
</organism>
<dbReference type="Proteomes" id="UP000325212">
    <property type="component" value="Unassembled WGS sequence"/>
</dbReference>
<protein>
    <submittedName>
        <fullName evidence="2">Uncharacterized protein</fullName>
    </submittedName>
</protein>
<dbReference type="EMBL" id="BJLA01000011">
    <property type="protein sequence ID" value="GEA32230.1"/>
    <property type="molecule type" value="Genomic_DNA"/>
</dbReference>
<sequence length="82" mass="9626">MIYTNDHSSEFKNNPKNFYFIYHNTSIIISLLGFNVNIILYILDRLILKVYFSLMSPMQDYIPTDKDLERGFLGLPKIPGIH</sequence>
<proteinExistence type="predicted"/>
<evidence type="ECO:0000313" key="3">
    <source>
        <dbReference type="Proteomes" id="UP000325212"/>
    </source>
</evidence>
<comment type="caution">
    <text evidence="2">The sequence shown here is derived from an EMBL/GenBank/DDBJ whole genome shotgun (WGS) entry which is preliminary data.</text>
</comment>
<evidence type="ECO:0000313" key="2">
    <source>
        <dbReference type="EMBL" id="GEA32230.1"/>
    </source>
</evidence>
<accession>A0AAV3W1F7</accession>
<keyword evidence="3" id="KW-1185">Reference proteome</keyword>